<dbReference type="SUPFAM" id="SSF53474">
    <property type="entry name" value="alpha/beta-Hydrolases"/>
    <property type="match status" value="1"/>
</dbReference>
<dbReference type="InterPro" id="IPR029058">
    <property type="entry name" value="AB_hydrolase_fold"/>
</dbReference>
<dbReference type="OrthoDB" id="252464at2"/>
<organism evidence="2 3">
    <name type="scientific">Pontibacter flavimaris</name>
    <dbReference type="NCBI Taxonomy" id="1797110"/>
    <lineage>
        <taxon>Bacteria</taxon>
        <taxon>Pseudomonadati</taxon>
        <taxon>Bacteroidota</taxon>
        <taxon>Cytophagia</taxon>
        <taxon>Cytophagales</taxon>
        <taxon>Hymenobacteraceae</taxon>
        <taxon>Pontibacter</taxon>
    </lineage>
</organism>
<gene>
    <name evidence="2" type="ORF">A3841_03090</name>
</gene>
<dbReference type="EMBL" id="LVWA01000010">
    <property type="protein sequence ID" value="OKL38947.1"/>
    <property type="molecule type" value="Genomic_DNA"/>
</dbReference>
<dbReference type="RefSeq" id="WP_073853611.1">
    <property type="nucleotide sequence ID" value="NZ_LVWA01000010.1"/>
</dbReference>
<sequence length="258" mass="29197">MANTYTDHGSGDTLVFLHGFCESKEVWAEFTKPLQHKFRIIALDLPGFGENTQNISNYSMESMANYVKHKLEELGVSRCILVGHSMGGYASMAFAEKYGGMLQGLCLFHSSALPDTDEKQEQRDKSIEFVERNGVISFINPFIEPLFFKGNRERLQQEIEMMKEIGRATPQESVTGALAAMRDRPDRSDVLRKAPFPVLFIFGKEDGAVPMEKALEQCHLPGNSIVYFLEKTGHMGMFERPYETRKAVETFAKTIFES</sequence>
<dbReference type="GO" id="GO:0016020">
    <property type="term" value="C:membrane"/>
    <property type="evidence" value="ECO:0007669"/>
    <property type="project" value="TreeGrafter"/>
</dbReference>
<dbReference type="PRINTS" id="PR00111">
    <property type="entry name" value="ABHYDROLASE"/>
</dbReference>
<dbReference type="STRING" id="1797110.A3841_03090"/>
<proteinExistence type="predicted"/>
<reference evidence="2 3" key="1">
    <citation type="submission" date="2016-03" db="EMBL/GenBank/DDBJ databases">
        <title>Genome sequence of Pontibacter sp. nov., of the family cytophagaceae, isolated from marine sediment of the Yellow Sea, China.</title>
        <authorList>
            <person name="Zhang G."/>
            <person name="Zhang R."/>
        </authorList>
    </citation>
    <scope>NUCLEOTIDE SEQUENCE [LARGE SCALE GENOMIC DNA]</scope>
    <source>
        <strain evidence="2 3">S10-8</strain>
    </source>
</reference>
<keyword evidence="3" id="KW-1185">Reference proteome</keyword>
<feature type="domain" description="AB hydrolase-1" evidence="1">
    <location>
        <begin position="13"/>
        <end position="241"/>
    </location>
</feature>
<dbReference type="PANTHER" id="PTHR43798:SF33">
    <property type="entry name" value="HYDROLASE, PUTATIVE (AFU_ORTHOLOGUE AFUA_2G14860)-RELATED"/>
    <property type="match status" value="1"/>
</dbReference>
<dbReference type="Proteomes" id="UP000186551">
    <property type="component" value="Unassembled WGS sequence"/>
</dbReference>
<keyword evidence="2" id="KW-0378">Hydrolase</keyword>
<dbReference type="AlphaFoldDB" id="A0A1Q5P9Q1"/>
<comment type="caution">
    <text evidence="2">The sequence shown here is derived from an EMBL/GenBank/DDBJ whole genome shotgun (WGS) entry which is preliminary data.</text>
</comment>
<evidence type="ECO:0000259" key="1">
    <source>
        <dbReference type="Pfam" id="PF00561"/>
    </source>
</evidence>
<evidence type="ECO:0000313" key="3">
    <source>
        <dbReference type="Proteomes" id="UP000186551"/>
    </source>
</evidence>
<protein>
    <submittedName>
        <fullName evidence="2">Alpha/beta hydrolase</fullName>
    </submittedName>
</protein>
<evidence type="ECO:0000313" key="2">
    <source>
        <dbReference type="EMBL" id="OKL38947.1"/>
    </source>
</evidence>
<name>A0A1Q5P9Q1_9BACT</name>
<dbReference type="Pfam" id="PF00561">
    <property type="entry name" value="Abhydrolase_1"/>
    <property type="match status" value="1"/>
</dbReference>
<dbReference type="PRINTS" id="PR00412">
    <property type="entry name" value="EPOXHYDRLASE"/>
</dbReference>
<dbReference type="GO" id="GO:0016787">
    <property type="term" value="F:hydrolase activity"/>
    <property type="evidence" value="ECO:0007669"/>
    <property type="project" value="UniProtKB-KW"/>
</dbReference>
<accession>A0A1Q5P9Q1</accession>
<dbReference type="InterPro" id="IPR000073">
    <property type="entry name" value="AB_hydrolase_1"/>
</dbReference>
<dbReference type="InterPro" id="IPR050266">
    <property type="entry name" value="AB_hydrolase_sf"/>
</dbReference>
<dbReference type="Gene3D" id="3.40.50.1820">
    <property type="entry name" value="alpha/beta hydrolase"/>
    <property type="match status" value="1"/>
</dbReference>
<dbReference type="InterPro" id="IPR000639">
    <property type="entry name" value="Epox_hydrolase-like"/>
</dbReference>
<dbReference type="PANTHER" id="PTHR43798">
    <property type="entry name" value="MONOACYLGLYCEROL LIPASE"/>
    <property type="match status" value="1"/>
</dbReference>